<name>A0A1Y5TIX9_9RHOB</name>
<protein>
    <submittedName>
        <fullName evidence="1">Uncharacterized protein</fullName>
    </submittedName>
</protein>
<organism evidence="1 2">
    <name type="scientific">Falsiruegeria litorea R37</name>
    <dbReference type="NCBI Taxonomy" id="1200284"/>
    <lineage>
        <taxon>Bacteria</taxon>
        <taxon>Pseudomonadati</taxon>
        <taxon>Pseudomonadota</taxon>
        <taxon>Alphaproteobacteria</taxon>
        <taxon>Rhodobacterales</taxon>
        <taxon>Roseobacteraceae</taxon>
        <taxon>Falsiruegeria</taxon>
    </lineage>
</organism>
<dbReference type="AlphaFoldDB" id="A0A1Y5TIX9"/>
<reference evidence="1 2" key="1">
    <citation type="submission" date="2017-03" db="EMBL/GenBank/DDBJ databases">
        <authorList>
            <person name="Afonso C.L."/>
            <person name="Miller P.J."/>
            <person name="Scott M.A."/>
            <person name="Spackman E."/>
            <person name="Goraichik I."/>
            <person name="Dimitrov K.M."/>
            <person name="Suarez D.L."/>
            <person name="Swayne D.E."/>
        </authorList>
    </citation>
    <scope>NUCLEOTIDE SEQUENCE [LARGE SCALE GENOMIC DNA]</scope>
    <source>
        <strain evidence="1 2">CECT 7639</strain>
    </source>
</reference>
<evidence type="ECO:0000313" key="1">
    <source>
        <dbReference type="EMBL" id="SLN65409.1"/>
    </source>
</evidence>
<gene>
    <name evidence="1" type="ORF">TRL7639_03688</name>
</gene>
<evidence type="ECO:0000313" key="2">
    <source>
        <dbReference type="Proteomes" id="UP000193077"/>
    </source>
</evidence>
<accession>A0A1Y5TIX9</accession>
<dbReference type="Proteomes" id="UP000193077">
    <property type="component" value="Unassembled WGS sequence"/>
</dbReference>
<proteinExistence type="predicted"/>
<dbReference type="EMBL" id="FWFO01000004">
    <property type="protein sequence ID" value="SLN65409.1"/>
    <property type="molecule type" value="Genomic_DNA"/>
</dbReference>
<keyword evidence="2" id="KW-1185">Reference proteome</keyword>
<sequence>MVEWPEGTVRGTSGGRSYMVSKTCFSGGRAIKLVATELGGTNYISLNVYDLQRGPLLKPCEMPAQKVIAFLADLCAQK</sequence>